<reference evidence="7 8" key="1">
    <citation type="journal article" date="2013" name="ISME J.">
        <title>Multifactorial diversity sustains microbial community stability.</title>
        <authorList>
            <person name="Erkus O."/>
            <person name="de Jager V.C."/>
            <person name="Spus M."/>
            <person name="van Alen-Boerrigter I.J."/>
            <person name="van Rijswijck I.M."/>
            <person name="Hazelwood L."/>
            <person name="Janssen P.W."/>
            <person name="van Hijum S.A."/>
            <person name="Kleerebezem M."/>
            <person name="Smid E.J."/>
        </authorList>
    </citation>
    <scope>NUCLEOTIDE SEQUENCE [LARGE SCALE GENOMIC DNA]</scope>
    <source>
        <strain evidence="7 8">TIFN6</strain>
    </source>
</reference>
<evidence type="ECO:0000256" key="3">
    <source>
        <dbReference type="PIRSR" id="PIRSR611554-1"/>
    </source>
</evidence>
<dbReference type="CDD" id="cd00827">
    <property type="entry name" value="init_cond_enzymes"/>
    <property type="match status" value="1"/>
</dbReference>
<dbReference type="InterPro" id="IPR013746">
    <property type="entry name" value="HMG_CoA_synt_C_dom"/>
</dbReference>
<feature type="binding site" evidence="4">
    <location>
        <position position="143"/>
    </location>
    <ligand>
        <name>(3S)-3-hydroxy-3-methylglutaryl-CoA</name>
        <dbReference type="ChEBI" id="CHEBI:43074"/>
    </ligand>
</feature>
<protein>
    <submittedName>
        <fullName evidence="7">Hydroxymethylglutaryl-CoA synthase</fullName>
    </submittedName>
</protein>
<sequence>MKVGIDKLGFFVPSTFVDMRDLAEARNVDPAKFQIGIGQDEMAVNPATQDIITFAANAAASILTDEDKETIDMVIVGTESSLDESKASAVVVHDLLGIQPFARSIEMKEACYATTAGLALARDHVLLNPEAKVLVIASDIAKYGLNTGGEPTQGAGSVAMLITANPKIMTLNNDNVALTQDIYDFWRPFGQAYPTVDGKFSNETYIDAFAKIWKEYSRRTSLHFEDFAALAFHTPYTKMGKKALLPMLETEKPANAEELMEQFERGIVYNRRVGNLYTGSLYLSLISLLENSDKLSAGQRIGLFSYGSGTVAEFFSGELVEGYEKHLLKVEHQSMLDARSRLSIPEYETMFNEYLDLNHNISFSDDTAYSVSEVVDNHRKYKKYKKILTAFLSV</sequence>
<feature type="domain" description="Hydroxymethylglutaryl-coenzyme A synthase N-terminal" evidence="5">
    <location>
        <begin position="2"/>
        <end position="165"/>
    </location>
</feature>
<feature type="active site" description="Acyl-thioester intermediate" evidence="3">
    <location>
        <position position="111"/>
    </location>
</feature>
<feature type="binding site" evidence="4">
    <location>
        <position position="29"/>
    </location>
    <ligand>
        <name>(3S)-3-hydroxy-3-methylglutaryl-CoA</name>
        <dbReference type="ChEBI" id="CHEBI:43074"/>
    </ligand>
</feature>
<dbReference type="InterPro" id="IPR016039">
    <property type="entry name" value="Thiolase-like"/>
</dbReference>
<dbReference type="Proteomes" id="UP000015854">
    <property type="component" value="Unassembled WGS sequence"/>
</dbReference>
<dbReference type="Pfam" id="PF08540">
    <property type="entry name" value="HMG_CoA_synt_C"/>
    <property type="match status" value="2"/>
</dbReference>
<comment type="caution">
    <text evidence="7">The sequence shown here is derived from an EMBL/GenBank/DDBJ whole genome shotgun (WGS) entry which is preliminary data.</text>
</comment>
<feature type="active site" description="Proton donor/acceptor" evidence="3">
    <location>
        <position position="79"/>
    </location>
</feature>
<evidence type="ECO:0000256" key="4">
    <source>
        <dbReference type="PIRSR" id="PIRSR611554-2"/>
    </source>
</evidence>
<dbReference type="Gene3D" id="3.40.47.10">
    <property type="match status" value="2"/>
</dbReference>
<organism evidence="7 8">
    <name type="scientific">Lactococcus cremoris subsp. cremoris TIFN6</name>
    <dbReference type="NCBI Taxonomy" id="1234876"/>
    <lineage>
        <taxon>Bacteria</taxon>
        <taxon>Bacillati</taxon>
        <taxon>Bacillota</taxon>
        <taxon>Bacilli</taxon>
        <taxon>Lactobacillales</taxon>
        <taxon>Streptococcaceae</taxon>
        <taxon>Lactococcus</taxon>
        <taxon>Lactococcus cremoris subsp. cremoris</taxon>
    </lineage>
</organism>
<dbReference type="InterPro" id="IPR011554">
    <property type="entry name" value="HMG_CoA_synthase_prok"/>
</dbReference>
<accession>T0SFZ9</accession>
<dbReference type="PANTHER" id="PTHR43323:SF2">
    <property type="entry name" value="HYDROXYMETHYLGLUTARYL-COA SYNTHASE"/>
    <property type="match status" value="1"/>
</dbReference>
<dbReference type="NCBIfam" id="TIGR01835">
    <property type="entry name" value="HMG-CoA-S_prok"/>
    <property type="match status" value="1"/>
</dbReference>
<feature type="binding site" evidence="4">
    <location>
        <position position="242"/>
    </location>
    <ligand>
        <name>(3S)-3-hydroxy-3-methylglutaryl-CoA</name>
        <dbReference type="ChEBI" id="CHEBI:43074"/>
    </ligand>
</feature>
<feature type="non-terminal residue" evidence="7">
    <location>
        <position position="394"/>
    </location>
</feature>
<gene>
    <name evidence="7" type="ORF">LLT6_11625</name>
</gene>
<feature type="active site" description="Proton donor/acceptor" evidence="3">
    <location>
        <position position="233"/>
    </location>
</feature>
<dbReference type="GO" id="GO:0006084">
    <property type="term" value="P:acetyl-CoA metabolic process"/>
    <property type="evidence" value="ECO:0007669"/>
    <property type="project" value="InterPro"/>
</dbReference>
<feature type="binding site" evidence="4">
    <location>
        <position position="148"/>
    </location>
    <ligand>
        <name>substrate</name>
    </ligand>
</feature>
<evidence type="ECO:0000259" key="5">
    <source>
        <dbReference type="Pfam" id="PF01154"/>
    </source>
</evidence>
<dbReference type="EMBL" id="ATBB01000068">
    <property type="protein sequence ID" value="EQC57942.1"/>
    <property type="molecule type" value="Genomic_DNA"/>
</dbReference>
<feature type="domain" description="Hydroxymethylglutaryl-coenzyme A synthase C-terminal" evidence="6">
    <location>
        <begin position="180"/>
        <end position="257"/>
    </location>
</feature>
<name>T0SFZ9_LACLC</name>
<dbReference type="SUPFAM" id="SSF53901">
    <property type="entry name" value="Thiolase-like"/>
    <property type="match status" value="2"/>
</dbReference>
<dbReference type="InterPro" id="IPR013528">
    <property type="entry name" value="HMG_CoA_synth_N"/>
</dbReference>
<evidence type="ECO:0000256" key="1">
    <source>
        <dbReference type="ARBA" id="ARBA00007061"/>
    </source>
</evidence>
<feature type="domain" description="Hydroxymethylglutaryl-coenzyme A synthase C-terminal" evidence="6">
    <location>
        <begin position="259"/>
        <end position="363"/>
    </location>
</feature>
<keyword evidence="2" id="KW-0808">Transferase</keyword>
<dbReference type="Pfam" id="PF01154">
    <property type="entry name" value="HMG_CoA_synt_N"/>
    <property type="match status" value="1"/>
</dbReference>
<evidence type="ECO:0000259" key="6">
    <source>
        <dbReference type="Pfam" id="PF08540"/>
    </source>
</evidence>
<proteinExistence type="inferred from homology"/>
<evidence type="ECO:0000313" key="7">
    <source>
        <dbReference type="EMBL" id="EQC57942.1"/>
    </source>
</evidence>
<feature type="binding site" evidence="4">
    <location>
        <position position="275"/>
    </location>
    <ligand>
        <name>(3S)-3-hydroxy-3-methylglutaryl-CoA</name>
        <dbReference type="ChEBI" id="CHEBI:43074"/>
    </ligand>
</feature>
<dbReference type="GO" id="GO:0004421">
    <property type="term" value="F:hydroxymethylglutaryl-CoA synthase activity"/>
    <property type="evidence" value="ECO:0007669"/>
    <property type="project" value="InterPro"/>
</dbReference>
<comment type="similarity">
    <text evidence="1">Belongs to the thiolase-like superfamily. HMG-CoA synthase family.</text>
</comment>
<dbReference type="AlphaFoldDB" id="T0SFZ9"/>
<dbReference type="PANTHER" id="PTHR43323">
    <property type="entry name" value="3-HYDROXY-3-METHYLGLUTARYL COENZYME A SYNTHASE"/>
    <property type="match status" value="1"/>
</dbReference>
<evidence type="ECO:0000313" key="8">
    <source>
        <dbReference type="Proteomes" id="UP000015854"/>
    </source>
</evidence>
<evidence type="ECO:0000256" key="2">
    <source>
        <dbReference type="ARBA" id="ARBA00022679"/>
    </source>
</evidence>